<dbReference type="SUPFAM" id="SSF51197">
    <property type="entry name" value="Clavaminate synthase-like"/>
    <property type="match status" value="1"/>
</dbReference>
<dbReference type="AlphaFoldDB" id="A0A1H9UUB0"/>
<dbReference type="Pfam" id="PF05721">
    <property type="entry name" value="PhyH"/>
    <property type="match status" value="1"/>
</dbReference>
<evidence type="ECO:0000313" key="1">
    <source>
        <dbReference type="EMBL" id="SES13065.1"/>
    </source>
</evidence>
<protein>
    <submittedName>
        <fullName evidence="1">Phytanoyl-CoA dioxygenase (PhyH)</fullName>
    </submittedName>
</protein>
<dbReference type="Proteomes" id="UP000199572">
    <property type="component" value="Unassembled WGS sequence"/>
</dbReference>
<proteinExistence type="predicted"/>
<dbReference type="PANTHER" id="PTHR31630:SF6">
    <property type="entry name" value="PHYTANOYL-COA DIOXYGENASE-RELATED"/>
    <property type="match status" value="1"/>
</dbReference>
<dbReference type="GO" id="GO:0016706">
    <property type="term" value="F:2-oxoglutarate-dependent dioxygenase activity"/>
    <property type="evidence" value="ECO:0007669"/>
    <property type="project" value="UniProtKB-ARBA"/>
</dbReference>
<dbReference type="EMBL" id="FOGG01000034">
    <property type="protein sequence ID" value="SES13065.1"/>
    <property type="molecule type" value="Genomic_DNA"/>
</dbReference>
<dbReference type="InterPro" id="IPR008775">
    <property type="entry name" value="Phytyl_CoA_dOase-like"/>
</dbReference>
<accession>A0A1H9UUB0</accession>
<name>A0A1H9UUB0_9SPHI</name>
<sequence>MHDPLSYTAAFLDIYRQYHHPRSPQKQVDECFAQTEQAFLSVFQLGLFEIYDFLYSKCVDTDHFKSWIIAIKGQAFFDRAVLQFFELQKQVNKPDTNFSSVLTKEQEVFWQENGYLKIEQVINESDCNAVCDLICKTLNIDLNDPQTWYPVHDLLQGLMLQKYQDDAIAHIRDNVQIKHIFSSLYRNNNILANCEKVSYNPPVTPHFSFKGSPLHWDIDFEIGPKYYIQGLLYLNDVPANRGAFTLIPGFQHQIDEHLMQYDHPEAAISALRNQGLEIPVEGRRGDLIVWLQSIPHAASPNYSDLPRFVQYISFNEIVY</sequence>
<dbReference type="RefSeq" id="WP_090887784.1">
    <property type="nucleotide sequence ID" value="NZ_FOGG01000034.1"/>
</dbReference>
<dbReference type="OrthoDB" id="1157001at2"/>
<gene>
    <name evidence="1" type="ORF">SAMN04488023_13416</name>
</gene>
<evidence type="ECO:0000313" key="2">
    <source>
        <dbReference type="Proteomes" id="UP000199572"/>
    </source>
</evidence>
<organism evidence="1 2">
    <name type="scientific">Pedobacter rhizosphaerae</name>
    <dbReference type="NCBI Taxonomy" id="390241"/>
    <lineage>
        <taxon>Bacteria</taxon>
        <taxon>Pseudomonadati</taxon>
        <taxon>Bacteroidota</taxon>
        <taxon>Sphingobacteriia</taxon>
        <taxon>Sphingobacteriales</taxon>
        <taxon>Sphingobacteriaceae</taxon>
        <taxon>Pedobacter</taxon>
    </lineage>
</organism>
<dbReference type="PANTHER" id="PTHR31630">
    <property type="entry name" value="PHYTANOYL-COA DIOXYGENASE-RELATED-RELATED"/>
    <property type="match status" value="1"/>
</dbReference>
<dbReference type="Gene3D" id="2.60.120.620">
    <property type="entry name" value="q2cbj1_9rhob like domain"/>
    <property type="match status" value="1"/>
</dbReference>
<keyword evidence="2" id="KW-1185">Reference proteome</keyword>
<keyword evidence="1" id="KW-0560">Oxidoreductase</keyword>
<keyword evidence="1" id="KW-0223">Dioxygenase</keyword>
<dbReference type="STRING" id="390241.SAMN04488023_13416"/>
<reference evidence="1 2" key="1">
    <citation type="submission" date="2016-10" db="EMBL/GenBank/DDBJ databases">
        <authorList>
            <person name="de Groot N.N."/>
        </authorList>
    </citation>
    <scope>NUCLEOTIDE SEQUENCE [LARGE SCALE GENOMIC DNA]</scope>
    <source>
        <strain evidence="1 2">DSM 18610</strain>
    </source>
</reference>